<dbReference type="SUPFAM" id="SSF53850">
    <property type="entry name" value="Periplasmic binding protein-like II"/>
    <property type="match status" value="1"/>
</dbReference>
<feature type="domain" description="PAS" evidence="2">
    <location>
        <begin position="297"/>
        <end position="367"/>
    </location>
</feature>
<reference evidence="7" key="1">
    <citation type="journal article" date="2018" name="Front. Microbiol.">
        <title>Genome-Based Analysis Reveals the Taxonomy and Diversity of the Family Idiomarinaceae.</title>
        <authorList>
            <person name="Liu Y."/>
            <person name="Lai Q."/>
            <person name="Shao Z."/>
        </authorList>
    </citation>
    <scope>NUCLEOTIDE SEQUENCE [LARGE SCALE GENOMIC DNA]</scope>
    <source>
        <strain evidence="7">BH195</strain>
    </source>
</reference>
<feature type="domain" description="GGDEF" evidence="5">
    <location>
        <begin position="454"/>
        <end position="592"/>
    </location>
</feature>
<dbReference type="SUPFAM" id="SSF55785">
    <property type="entry name" value="PYP-like sensor domain (PAS domain)"/>
    <property type="match status" value="1"/>
</dbReference>
<dbReference type="PROSITE" id="PS50883">
    <property type="entry name" value="EAL"/>
    <property type="match status" value="1"/>
</dbReference>
<dbReference type="SUPFAM" id="SSF141868">
    <property type="entry name" value="EAL domain-like"/>
    <property type="match status" value="1"/>
</dbReference>
<dbReference type="CDD" id="cd01949">
    <property type="entry name" value="GGDEF"/>
    <property type="match status" value="1"/>
</dbReference>
<feature type="signal peptide" evidence="1">
    <location>
        <begin position="1"/>
        <end position="27"/>
    </location>
</feature>
<feature type="domain" description="PAC" evidence="3">
    <location>
        <begin position="369"/>
        <end position="422"/>
    </location>
</feature>
<dbReference type="Gene3D" id="3.20.20.450">
    <property type="entry name" value="EAL domain"/>
    <property type="match status" value="1"/>
</dbReference>
<gene>
    <name evidence="6" type="ORF">CWI69_06085</name>
</gene>
<dbReference type="Pfam" id="PF08448">
    <property type="entry name" value="PAS_4"/>
    <property type="match status" value="1"/>
</dbReference>
<dbReference type="SMART" id="SM00062">
    <property type="entry name" value="PBPb"/>
    <property type="match status" value="1"/>
</dbReference>
<evidence type="ECO:0000313" key="6">
    <source>
        <dbReference type="EMBL" id="RUO52605.1"/>
    </source>
</evidence>
<feature type="domain" description="EAL" evidence="4">
    <location>
        <begin position="601"/>
        <end position="855"/>
    </location>
</feature>
<dbReference type="CDD" id="cd01948">
    <property type="entry name" value="EAL"/>
    <property type="match status" value="1"/>
</dbReference>
<dbReference type="NCBIfam" id="TIGR00229">
    <property type="entry name" value="sensory_box"/>
    <property type="match status" value="1"/>
</dbReference>
<dbReference type="InterPro" id="IPR013656">
    <property type="entry name" value="PAS_4"/>
</dbReference>
<protein>
    <submittedName>
        <fullName evidence="6">Diguanylate cyclase</fullName>
    </submittedName>
</protein>
<evidence type="ECO:0000313" key="7">
    <source>
        <dbReference type="Proteomes" id="UP000287198"/>
    </source>
</evidence>
<dbReference type="RefSeq" id="WP_126762929.1">
    <property type="nucleotide sequence ID" value="NZ_JBHLTZ010000012.1"/>
</dbReference>
<dbReference type="InterPro" id="IPR000700">
    <property type="entry name" value="PAS-assoc_C"/>
</dbReference>
<dbReference type="Gene3D" id="3.30.450.20">
    <property type="entry name" value="PAS domain"/>
    <property type="match status" value="1"/>
</dbReference>
<dbReference type="Proteomes" id="UP000287198">
    <property type="component" value="Unassembled WGS sequence"/>
</dbReference>
<dbReference type="InterPro" id="IPR000160">
    <property type="entry name" value="GGDEF_dom"/>
</dbReference>
<dbReference type="InterPro" id="IPR029787">
    <property type="entry name" value="Nucleotide_cyclase"/>
</dbReference>
<dbReference type="InterPro" id="IPR035965">
    <property type="entry name" value="PAS-like_dom_sf"/>
</dbReference>
<dbReference type="SUPFAM" id="SSF55073">
    <property type="entry name" value="Nucleotide cyclase"/>
    <property type="match status" value="1"/>
</dbReference>
<evidence type="ECO:0000259" key="2">
    <source>
        <dbReference type="PROSITE" id="PS50112"/>
    </source>
</evidence>
<dbReference type="InterPro" id="IPR052155">
    <property type="entry name" value="Biofilm_reg_signaling"/>
</dbReference>
<accession>A0A432XV39</accession>
<dbReference type="SMART" id="SM00091">
    <property type="entry name" value="PAS"/>
    <property type="match status" value="1"/>
</dbReference>
<evidence type="ECO:0000259" key="3">
    <source>
        <dbReference type="PROSITE" id="PS50113"/>
    </source>
</evidence>
<dbReference type="PANTHER" id="PTHR44757:SF2">
    <property type="entry name" value="BIOFILM ARCHITECTURE MAINTENANCE PROTEIN MBAA"/>
    <property type="match status" value="1"/>
</dbReference>
<dbReference type="PROSITE" id="PS50887">
    <property type="entry name" value="GGDEF"/>
    <property type="match status" value="1"/>
</dbReference>
<dbReference type="InterPro" id="IPR000014">
    <property type="entry name" value="PAS"/>
</dbReference>
<dbReference type="Gene3D" id="3.30.70.270">
    <property type="match status" value="1"/>
</dbReference>
<dbReference type="CDD" id="cd00130">
    <property type="entry name" value="PAS"/>
    <property type="match status" value="1"/>
</dbReference>
<dbReference type="SMART" id="SM00267">
    <property type="entry name" value="GGDEF"/>
    <property type="match status" value="1"/>
</dbReference>
<dbReference type="Pfam" id="PF00990">
    <property type="entry name" value="GGDEF"/>
    <property type="match status" value="1"/>
</dbReference>
<dbReference type="Gene3D" id="3.40.190.10">
    <property type="entry name" value="Periplasmic binding protein-like II"/>
    <property type="match status" value="2"/>
</dbReference>
<proteinExistence type="predicted"/>
<dbReference type="PROSITE" id="PS50112">
    <property type="entry name" value="PAS"/>
    <property type="match status" value="1"/>
</dbReference>
<dbReference type="AlphaFoldDB" id="A0A432XV39"/>
<dbReference type="PROSITE" id="PS50113">
    <property type="entry name" value="PAC"/>
    <property type="match status" value="1"/>
</dbReference>
<dbReference type="SMART" id="SM00052">
    <property type="entry name" value="EAL"/>
    <property type="match status" value="1"/>
</dbReference>
<dbReference type="InterPro" id="IPR001633">
    <property type="entry name" value="EAL_dom"/>
</dbReference>
<organism evidence="6 7">
    <name type="scientific">Pseudidiomarina halophila</name>
    <dbReference type="NCBI Taxonomy" id="1449799"/>
    <lineage>
        <taxon>Bacteria</taxon>
        <taxon>Pseudomonadati</taxon>
        <taxon>Pseudomonadota</taxon>
        <taxon>Gammaproteobacteria</taxon>
        <taxon>Alteromonadales</taxon>
        <taxon>Idiomarinaceae</taxon>
        <taxon>Pseudidiomarina</taxon>
    </lineage>
</organism>
<dbReference type="InterPro" id="IPR043128">
    <property type="entry name" value="Rev_trsase/Diguanyl_cyclase"/>
</dbReference>
<evidence type="ECO:0000259" key="5">
    <source>
        <dbReference type="PROSITE" id="PS50887"/>
    </source>
</evidence>
<name>A0A432XV39_9GAMM</name>
<keyword evidence="1" id="KW-0732">Signal</keyword>
<dbReference type="Pfam" id="PF00563">
    <property type="entry name" value="EAL"/>
    <property type="match status" value="1"/>
</dbReference>
<sequence>MSPITKGLRVLAISVACWLGAGITAQAQTIVKVGGYENPPKIMIAENGELSGVFGDLLYEISEREDWQIEVVPCRWSQCLTLLAAGELDLMPDVALTEVRDRNFLFNEIPVLHSWSQLYTLENRSITSLLELDGLRVAVLRDAVQGDYLRNLVTNFGINVEFMTVGTFDEGFAAVLAERADAVAVNHFYGEQRSRELGLKQTPVMFQPSRLYFAAAPSAEGRALMLRIDRWLSDWRGAADSPYQDIMKKWGVYAPDKPDTVSKWLLPGLLAVLVLAVLSLMVLRHQVKKKSRALLESEQRSNIILNSIDAFIFIKDAQLKYRYANKKVCELLGETEQSIIGKSDFDVFDVTTAETLRVTDLKVIERGERVVDEETNRTLEGEERQFLSVKIPLRDADDHVYALCGISTDITEHIEIQEQLNQLAYYDAVTGLANRKRVVQQLDHAVASYRRTGYEGAVLAIDLIDFTLVNDSLGHHIGDRLLRTVAERLQSAIDDTDCAARLGSDDFVLVLEDLGPDRNEAILTARRLATEVVNLIEQPIDLGVRTHTTAACIGISMFSDSEEGAVELIKNADIALTEAKALGSGAVRLFNPEMQQSISRRLHLEAALRTAIDEQLMELYLQPQVDIAGTVTGGELLLRWQDDEFGSVPPNEFIPVAESSGLIVPLGNWVIEEACRLLQQWSKDADLSQLQLAINISPRQFRQASFVDYIEACMARYQVPRGRLELEITENMLIDNVDMTIKRMSKLGDAGVRFSLDDFGTGYASLAYLKRLPIYQLKIDQSFVRDVLTDINDAVIVETIVGLGESLDLDVIAEGVETADQAEALRGLGCTKFQGYYFGRPQPVTYWVERLRTSLTIAAAED</sequence>
<dbReference type="EMBL" id="PIPW01000002">
    <property type="protein sequence ID" value="RUO52605.1"/>
    <property type="molecule type" value="Genomic_DNA"/>
</dbReference>
<feature type="chain" id="PRO_5019450382" evidence="1">
    <location>
        <begin position="28"/>
        <end position="862"/>
    </location>
</feature>
<dbReference type="InterPro" id="IPR035919">
    <property type="entry name" value="EAL_sf"/>
</dbReference>
<keyword evidence="7" id="KW-1185">Reference proteome</keyword>
<dbReference type="NCBIfam" id="TIGR00254">
    <property type="entry name" value="GGDEF"/>
    <property type="match status" value="1"/>
</dbReference>
<dbReference type="Pfam" id="PF00497">
    <property type="entry name" value="SBP_bac_3"/>
    <property type="match status" value="1"/>
</dbReference>
<dbReference type="OrthoDB" id="9816034at2"/>
<dbReference type="PANTHER" id="PTHR44757">
    <property type="entry name" value="DIGUANYLATE CYCLASE DGCP"/>
    <property type="match status" value="1"/>
</dbReference>
<dbReference type="InterPro" id="IPR001638">
    <property type="entry name" value="Solute-binding_3/MltF_N"/>
</dbReference>
<comment type="caution">
    <text evidence="6">The sequence shown here is derived from an EMBL/GenBank/DDBJ whole genome shotgun (WGS) entry which is preliminary data.</text>
</comment>
<evidence type="ECO:0000259" key="4">
    <source>
        <dbReference type="PROSITE" id="PS50883"/>
    </source>
</evidence>
<evidence type="ECO:0000256" key="1">
    <source>
        <dbReference type="SAM" id="SignalP"/>
    </source>
</evidence>